<name>E6UHJ2_RUMA7</name>
<sequence>MMLRPGVICPAVCFYDAGGYTLTVYLLIKNPPTYRSDVSASGHKNMLILSADMICTSVKNE</sequence>
<dbReference type="KEGG" id="ral:Rumal_0695"/>
<dbReference type="Proteomes" id="UP000006919">
    <property type="component" value="Chromosome"/>
</dbReference>
<dbReference type="AlphaFoldDB" id="E6UHJ2"/>
<gene>
    <name evidence="1" type="ordered locus">Rumal_0695</name>
</gene>
<dbReference type="EMBL" id="CP002403">
    <property type="protein sequence ID" value="ADU21237.1"/>
    <property type="molecule type" value="Genomic_DNA"/>
</dbReference>
<dbReference type="HOGENOM" id="CLU_2919947_0_0_9"/>
<evidence type="ECO:0000313" key="1">
    <source>
        <dbReference type="EMBL" id="ADU21237.1"/>
    </source>
</evidence>
<reference evidence="1 2" key="1">
    <citation type="journal article" date="2011" name="J. Bacteriol.">
        <title>Complete genome of the cellulolytic ruminal bacterium Ruminococcus albus 7.</title>
        <authorList>
            <person name="Suen G."/>
            <person name="Stevenson D.M."/>
            <person name="Bruce D.C."/>
            <person name="Chertkov O."/>
            <person name="Copeland A."/>
            <person name="Cheng J.F."/>
            <person name="Detter C."/>
            <person name="Detter J.C."/>
            <person name="Goodwin L.A."/>
            <person name="Han C.S."/>
            <person name="Hauser L.J."/>
            <person name="Ivanova N.N."/>
            <person name="Kyrpides N.C."/>
            <person name="Land M.L."/>
            <person name="Lapidus A."/>
            <person name="Lucas S."/>
            <person name="Ovchinnikova G."/>
            <person name="Pitluck S."/>
            <person name="Tapia R."/>
            <person name="Woyke T."/>
            <person name="Boyum J."/>
            <person name="Mead D."/>
            <person name="Weimer P.J."/>
        </authorList>
    </citation>
    <scope>NUCLEOTIDE SEQUENCE [LARGE SCALE GENOMIC DNA]</scope>
    <source>
        <strain evidence="2">ATCC 27210 / DSM 20455 / JCM 14654 / NCDO 2250 / 7</strain>
    </source>
</reference>
<protein>
    <submittedName>
        <fullName evidence="1">Uncharacterized protein</fullName>
    </submittedName>
</protein>
<accession>E6UHJ2</accession>
<proteinExistence type="predicted"/>
<evidence type="ECO:0000313" key="2">
    <source>
        <dbReference type="Proteomes" id="UP000006919"/>
    </source>
</evidence>
<organism evidence="1 2">
    <name type="scientific">Ruminococcus albus (strain ATCC 27210 / DSM 20455 / JCM 14654 / NCDO 2250 / 7)</name>
    <dbReference type="NCBI Taxonomy" id="697329"/>
    <lineage>
        <taxon>Bacteria</taxon>
        <taxon>Bacillati</taxon>
        <taxon>Bacillota</taxon>
        <taxon>Clostridia</taxon>
        <taxon>Eubacteriales</taxon>
        <taxon>Oscillospiraceae</taxon>
        <taxon>Ruminococcus</taxon>
    </lineage>
</organism>